<dbReference type="GO" id="GO:0019894">
    <property type="term" value="F:kinesin binding"/>
    <property type="evidence" value="ECO:0007669"/>
    <property type="project" value="InterPro"/>
</dbReference>
<proteinExistence type="predicted"/>
<dbReference type="GO" id="GO:0005930">
    <property type="term" value="C:axoneme"/>
    <property type="evidence" value="ECO:0007669"/>
    <property type="project" value="TreeGrafter"/>
</dbReference>
<evidence type="ECO:0000313" key="2">
    <source>
        <dbReference type="Proteomes" id="UP000825935"/>
    </source>
</evidence>
<dbReference type="OrthoDB" id="10265679at2759"/>
<dbReference type="SMART" id="SM01297">
    <property type="entry name" value="KAP"/>
    <property type="match status" value="1"/>
</dbReference>
<dbReference type="OMA" id="MYELNIV"/>
<comment type="caution">
    <text evidence="1">The sequence shown here is derived from an EMBL/GenBank/DDBJ whole genome shotgun (WGS) entry which is preliminary data.</text>
</comment>
<dbReference type="AlphaFoldDB" id="A0A8T2VB86"/>
<protein>
    <submittedName>
        <fullName evidence="1">Uncharacterized protein</fullName>
    </submittedName>
</protein>
<dbReference type="PANTHER" id="PTHR15605:SF2">
    <property type="entry name" value="KINESIN-ASSOCIATED PROTEIN 3"/>
    <property type="match status" value="1"/>
</dbReference>
<dbReference type="InterPro" id="IPR008658">
    <property type="entry name" value="KAP3"/>
</dbReference>
<dbReference type="GO" id="GO:0016939">
    <property type="term" value="C:kinesin II complex"/>
    <property type="evidence" value="ECO:0007669"/>
    <property type="project" value="TreeGrafter"/>
</dbReference>
<dbReference type="InterPro" id="IPR011989">
    <property type="entry name" value="ARM-like"/>
</dbReference>
<dbReference type="SUPFAM" id="SSF48371">
    <property type="entry name" value="ARM repeat"/>
    <property type="match status" value="1"/>
</dbReference>
<sequence>MIRAGIDNRWIRFRCSKFHGAEHDLDSLVDHLYDDMESKVEASLTMFWMSLDIERLGAMASHESALGAFARVLREEGRKNFHLRSNAVSTFWIFSHFHNFHQLLIENQIGRATLILLDLESMRMQKQPAVTDLKALGSNVAKGEKILSLGLNENEPALEEQERFLYMSISLLYHIAEDPQIERRMCKYNLVEHLCEVLNRANACLLTIAMAFLKRLSLYIENLNPMRENGIMLKLSNFLHTENESLLSDTLQILHNLSFDRRFREDMVDSGFLQSFRSLLQKRKFEDMVTNILYNLSRDFDLRLRFAESELLSIVMEPLITENNMSVSEELGALIINLTYNPKVAMLNLKALEMEKFVSFVLGNNSLLLYKAMKNMSYIKGAGRLLQPYVPAFVVCLLRCEPSFQVELMEILNNLACLDEPWNDFMLNTNLLNYLTTHLQVSNNEDDIILQLIIFIGQICSETSAPVLSQSGLVKNLCDVFLDRTDDIDIALQSLYAIYCFLLHDATRESFFQHFEKMVYHIVKLSQDFEKGVWTMAEFVLDAICEFEDSKGNFIKSLRFNTYNTGWEGTF</sequence>
<dbReference type="PANTHER" id="PTHR15605">
    <property type="entry name" value="KINESIN-ASSOCIATED PROTEINS"/>
    <property type="match status" value="1"/>
</dbReference>
<dbReference type="Gene3D" id="1.25.10.10">
    <property type="entry name" value="Leucine-rich Repeat Variant"/>
    <property type="match status" value="2"/>
</dbReference>
<reference evidence="1" key="1">
    <citation type="submission" date="2021-08" db="EMBL/GenBank/DDBJ databases">
        <title>WGS assembly of Ceratopteris richardii.</title>
        <authorList>
            <person name="Marchant D.B."/>
            <person name="Chen G."/>
            <person name="Jenkins J."/>
            <person name="Shu S."/>
            <person name="Leebens-Mack J."/>
            <person name="Grimwood J."/>
            <person name="Schmutz J."/>
            <person name="Soltis P."/>
            <person name="Soltis D."/>
            <person name="Chen Z.-H."/>
        </authorList>
    </citation>
    <scope>NUCLEOTIDE SEQUENCE</scope>
    <source>
        <strain evidence="1">Whitten #5841</strain>
        <tissue evidence="1">Leaf</tissue>
    </source>
</reference>
<organism evidence="1 2">
    <name type="scientific">Ceratopteris richardii</name>
    <name type="common">Triangle waterfern</name>
    <dbReference type="NCBI Taxonomy" id="49495"/>
    <lineage>
        <taxon>Eukaryota</taxon>
        <taxon>Viridiplantae</taxon>
        <taxon>Streptophyta</taxon>
        <taxon>Embryophyta</taxon>
        <taxon>Tracheophyta</taxon>
        <taxon>Polypodiopsida</taxon>
        <taxon>Polypodiidae</taxon>
        <taxon>Polypodiales</taxon>
        <taxon>Pteridineae</taxon>
        <taxon>Pteridaceae</taxon>
        <taxon>Parkerioideae</taxon>
        <taxon>Ceratopteris</taxon>
    </lineage>
</organism>
<gene>
    <name evidence="1" type="ORF">KP509_02G079300</name>
</gene>
<name>A0A8T2VB86_CERRI</name>
<dbReference type="GO" id="GO:0035869">
    <property type="term" value="C:ciliary transition zone"/>
    <property type="evidence" value="ECO:0007669"/>
    <property type="project" value="TreeGrafter"/>
</dbReference>
<dbReference type="GO" id="GO:0007018">
    <property type="term" value="P:microtubule-based movement"/>
    <property type="evidence" value="ECO:0007669"/>
    <property type="project" value="TreeGrafter"/>
</dbReference>
<dbReference type="Proteomes" id="UP000825935">
    <property type="component" value="Chromosome 2"/>
</dbReference>
<dbReference type="Pfam" id="PF05804">
    <property type="entry name" value="KAP"/>
    <property type="match status" value="1"/>
</dbReference>
<keyword evidence="2" id="KW-1185">Reference proteome</keyword>
<accession>A0A8T2VB86</accession>
<dbReference type="GO" id="GO:0044782">
    <property type="term" value="P:cilium organization"/>
    <property type="evidence" value="ECO:0007669"/>
    <property type="project" value="TreeGrafter"/>
</dbReference>
<dbReference type="InterPro" id="IPR016024">
    <property type="entry name" value="ARM-type_fold"/>
</dbReference>
<dbReference type="EMBL" id="CM035407">
    <property type="protein sequence ID" value="KAH7444470.1"/>
    <property type="molecule type" value="Genomic_DNA"/>
</dbReference>
<evidence type="ECO:0000313" key="1">
    <source>
        <dbReference type="EMBL" id="KAH7444470.1"/>
    </source>
</evidence>